<comment type="caution">
    <text evidence="4">The sequence shown here is derived from an EMBL/GenBank/DDBJ whole genome shotgun (WGS) entry which is preliminary data.</text>
</comment>
<dbReference type="EMBL" id="DSUT01000187">
    <property type="protein sequence ID" value="HGK29048.1"/>
    <property type="molecule type" value="Genomic_DNA"/>
</dbReference>
<dbReference type="GO" id="GO:0070929">
    <property type="term" value="P:trans-translation"/>
    <property type="evidence" value="ECO:0007669"/>
    <property type="project" value="UniProtKB-UniRule"/>
</dbReference>
<organism evidence="4">
    <name type="scientific">candidate division WOR-3 bacterium</name>
    <dbReference type="NCBI Taxonomy" id="2052148"/>
    <lineage>
        <taxon>Bacteria</taxon>
        <taxon>Bacteria division WOR-3</taxon>
    </lineage>
</organism>
<dbReference type="InterPro" id="IPR000037">
    <property type="entry name" value="SsrA-bd_prot"/>
</dbReference>
<dbReference type="AlphaFoldDB" id="A0A7C4CEL4"/>
<dbReference type="GO" id="GO:0070930">
    <property type="term" value="P:trans-translation-dependent protein tagging"/>
    <property type="evidence" value="ECO:0007669"/>
    <property type="project" value="TreeGrafter"/>
</dbReference>
<comment type="similarity">
    <text evidence="3">Belongs to the SmpB family.</text>
</comment>
<dbReference type="GO" id="GO:0003723">
    <property type="term" value="F:RNA binding"/>
    <property type="evidence" value="ECO:0007669"/>
    <property type="project" value="UniProtKB-UniRule"/>
</dbReference>
<dbReference type="Gene3D" id="2.40.280.10">
    <property type="match status" value="1"/>
</dbReference>
<dbReference type="GO" id="GO:0005829">
    <property type="term" value="C:cytosol"/>
    <property type="evidence" value="ECO:0007669"/>
    <property type="project" value="TreeGrafter"/>
</dbReference>
<keyword evidence="1 3" id="KW-0963">Cytoplasm</keyword>
<dbReference type="InterPro" id="IPR023620">
    <property type="entry name" value="SmpB"/>
</dbReference>
<dbReference type="SUPFAM" id="SSF74982">
    <property type="entry name" value="Small protein B (SmpB)"/>
    <property type="match status" value="1"/>
</dbReference>
<protein>
    <recommendedName>
        <fullName evidence="3">SsrA-binding protein</fullName>
    </recommendedName>
    <alternativeName>
        <fullName evidence="3">Small protein B</fullName>
    </alternativeName>
</protein>
<dbReference type="Pfam" id="PF01668">
    <property type="entry name" value="SmpB"/>
    <property type="match status" value="1"/>
</dbReference>
<proteinExistence type="inferred from homology"/>
<evidence type="ECO:0000313" key="4">
    <source>
        <dbReference type="EMBL" id="HGK29048.1"/>
    </source>
</evidence>
<dbReference type="NCBIfam" id="NF003843">
    <property type="entry name" value="PRK05422.1"/>
    <property type="match status" value="1"/>
</dbReference>
<evidence type="ECO:0000256" key="3">
    <source>
        <dbReference type="HAMAP-Rule" id="MF_00023"/>
    </source>
</evidence>
<dbReference type="InterPro" id="IPR020081">
    <property type="entry name" value="SsrA-bd_prot_CS"/>
</dbReference>
<dbReference type="PROSITE" id="PS01317">
    <property type="entry name" value="SSRP"/>
    <property type="match status" value="1"/>
</dbReference>
<keyword evidence="2 3" id="KW-0694">RNA-binding</keyword>
<reference evidence="4" key="1">
    <citation type="journal article" date="2020" name="mSystems">
        <title>Genome- and Community-Level Interaction Insights into Carbon Utilization and Element Cycling Functions of Hydrothermarchaeota in Hydrothermal Sediment.</title>
        <authorList>
            <person name="Zhou Z."/>
            <person name="Liu Y."/>
            <person name="Xu W."/>
            <person name="Pan J."/>
            <person name="Luo Z.H."/>
            <person name="Li M."/>
        </authorList>
    </citation>
    <scope>NUCLEOTIDE SEQUENCE [LARGE SCALE GENOMIC DNA]</scope>
    <source>
        <strain evidence="4">SpSt-488</strain>
    </source>
</reference>
<dbReference type="PANTHER" id="PTHR30308">
    <property type="entry name" value="TMRNA-BINDING COMPONENT OF TRANS-TRANSLATION TAGGING COMPLEX"/>
    <property type="match status" value="1"/>
</dbReference>
<dbReference type="PANTHER" id="PTHR30308:SF2">
    <property type="entry name" value="SSRA-BINDING PROTEIN"/>
    <property type="match status" value="1"/>
</dbReference>
<name>A0A7C4CEL4_UNCW3</name>
<dbReference type="HAMAP" id="MF_00023">
    <property type="entry name" value="SmpB"/>
    <property type="match status" value="1"/>
</dbReference>
<evidence type="ECO:0000256" key="1">
    <source>
        <dbReference type="ARBA" id="ARBA00022490"/>
    </source>
</evidence>
<sequence length="161" mass="18498">MKADAQHGGRTVATNRKALRDYVVYERFEAGMELVGTEVKSLRDGGLTLEGGHAQVVNGEVYLVDVNIAPYRQGNIFNRDPKRRRRLLLKKEEIRRLFGRTALRGFTLVPLRVYFNARGLAKVELALCRGKKEIDRREDLKRRAMERDERMAARTVRRTGG</sequence>
<comment type="subcellular location">
    <subcellularLocation>
        <location evidence="3">Cytoplasm</location>
    </subcellularLocation>
    <text evidence="3">The tmRNA-SmpB complex associates with stalled 70S ribosomes.</text>
</comment>
<dbReference type="NCBIfam" id="TIGR00086">
    <property type="entry name" value="smpB"/>
    <property type="match status" value="1"/>
</dbReference>
<gene>
    <name evidence="3 4" type="primary">smpB</name>
    <name evidence="4" type="ORF">ENS41_08915</name>
</gene>
<accession>A0A7C4CEL4</accession>
<evidence type="ECO:0000256" key="2">
    <source>
        <dbReference type="ARBA" id="ARBA00022884"/>
    </source>
</evidence>
<comment type="function">
    <text evidence="3">Required for rescue of stalled ribosomes mediated by trans-translation. Binds to transfer-messenger RNA (tmRNA), required for stable association of tmRNA with ribosomes. tmRNA and SmpB together mimic tRNA shape, replacing the anticodon stem-loop with SmpB. tmRNA is encoded by the ssrA gene; the 2 termini fold to resemble tRNA(Ala) and it encodes a 'tag peptide', a short internal open reading frame. During trans-translation Ala-aminoacylated tmRNA acts like a tRNA, entering the A-site of stalled ribosomes, displacing the stalled mRNA. The ribosome then switches to translate the ORF on the tmRNA; the nascent peptide is terminated with the 'tag peptide' encoded by the tmRNA and targeted for degradation. The ribosome is freed to recommence translation, which seems to be the essential function of trans-translation.</text>
</comment>
<dbReference type="CDD" id="cd09294">
    <property type="entry name" value="SmpB"/>
    <property type="match status" value="1"/>
</dbReference>